<keyword evidence="2" id="KW-0732">Signal</keyword>
<protein>
    <recommendedName>
        <fullName evidence="3">Alpha-N-acetylglucosaminidase N-terminal domain-containing protein</fullName>
    </recommendedName>
</protein>
<evidence type="ECO:0000313" key="4">
    <source>
        <dbReference type="EnsemblMetazoa" id="XP_019851867.1"/>
    </source>
</evidence>
<dbReference type="InterPro" id="IPR007781">
    <property type="entry name" value="NAGLU"/>
</dbReference>
<keyword evidence="1" id="KW-0378">Hydrolase</keyword>
<keyword evidence="5" id="KW-1185">Reference proteome</keyword>
<dbReference type="InterPro" id="IPR029018">
    <property type="entry name" value="Hex-like_dom2"/>
</dbReference>
<dbReference type="KEGG" id="aqu:109581848"/>
<reference evidence="4" key="2">
    <citation type="submission" date="2024-06" db="UniProtKB">
        <authorList>
            <consortium name="EnsemblMetazoa"/>
        </authorList>
    </citation>
    <scope>IDENTIFICATION</scope>
</reference>
<dbReference type="GeneID" id="109581848"/>
<sequence length="236" mass="26144">MALCFRLLLLAGLIFFESCYAFPRKQVGDPLSAVQGLVGRILGSEYVGKLQYEVIDDEDGYDVFEIDKGTSSPVVLRGNNGVALASALNGYLKYYCNCSISWGIDRSGDQLNLPSPLPQPPVKSRYVSPVKYRYYQNVCTVSYSMACGDLMSMTESLMDKYMADYSQRYYQIMNADIGGHNLFGGNAGPWTRNLFQVAYLCDINPSCAGFTNEGYLKNSSSDQLPSPGNIFYAKII</sequence>
<proteinExistence type="predicted"/>
<dbReference type="PANTHER" id="PTHR12872">
    <property type="entry name" value="ALPHA-N-ACETYLGLUCOSAMINIDASE"/>
    <property type="match status" value="1"/>
</dbReference>
<reference evidence="5" key="1">
    <citation type="journal article" date="2010" name="Nature">
        <title>The Amphimedon queenslandica genome and the evolution of animal complexity.</title>
        <authorList>
            <person name="Srivastava M."/>
            <person name="Simakov O."/>
            <person name="Chapman J."/>
            <person name="Fahey B."/>
            <person name="Gauthier M.E."/>
            <person name="Mitros T."/>
            <person name="Richards G.S."/>
            <person name="Conaco C."/>
            <person name="Dacre M."/>
            <person name="Hellsten U."/>
            <person name="Larroux C."/>
            <person name="Putnam N.H."/>
            <person name="Stanke M."/>
            <person name="Adamska M."/>
            <person name="Darling A."/>
            <person name="Degnan S.M."/>
            <person name="Oakley T.H."/>
            <person name="Plachetzki D.C."/>
            <person name="Zhai Y."/>
            <person name="Adamski M."/>
            <person name="Calcino A."/>
            <person name="Cummins S.F."/>
            <person name="Goodstein D.M."/>
            <person name="Harris C."/>
            <person name="Jackson D.J."/>
            <person name="Leys S.P."/>
            <person name="Shu S."/>
            <person name="Woodcroft B.J."/>
            <person name="Vervoort M."/>
            <person name="Kosik K.S."/>
            <person name="Manning G."/>
            <person name="Degnan B.M."/>
            <person name="Rokhsar D.S."/>
        </authorList>
    </citation>
    <scope>NUCLEOTIDE SEQUENCE [LARGE SCALE GENOMIC DNA]</scope>
</reference>
<dbReference type="InterPro" id="IPR024240">
    <property type="entry name" value="NAGLU_N"/>
</dbReference>
<evidence type="ECO:0000313" key="5">
    <source>
        <dbReference type="Proteomes" id="UP000007879"/>
    </source>
</evidence>
<evidence type="ECO:0000256" key="1">
    <source>
        <dbReference type="ARBA" id="ARBA00022801"/>
    </source>
</evidence>
<dbReference type="Pfam" id="PF12971">
    <property type="entry name" value="NAGLU_N"/>
    <property type="match status" value="1"/>
</dbReference>
<name>A0AAN0J543_AMPQE</name>
<dbReference type="GO" id="GO:0016787">
    <property type="term" value="F:hydrolase activity"/>
    <property type="evidence" value="ECO:0007669"/>
    <property type="project" value="UniProtKB-KW"/>
</dbReference>
<dbReference type="EnsemblMetazoa" id="XM_019996308.1">
    <property type="protein sequence ID" value="XP_019851867.1"/>
    <property type="gene ID" value="LOC109581848"/>
</dbReference>
<dbReference type="AlphaFoldDB" id="A0AAN0J543"/>
<feature type="signal peptide" evidence="2">
    <location>
        <begin position="1"/>
        <end position="21"/>
    </location>
</feature>
<feature type="chain" id="PRO_5042824162" description="Alpha-N-acetylglucosaminidase N-terminal domain-containing protein" evidence="2">
    <location>
        <begin position="22"/>
        <end position="236"/>
    </location>
</feature>
<dbReference type="PANTHER" id="PTHR12872:SF1">
    <property type="entry name" value="ALPHA-N-ACETYLGLUCOSAMINIDASE"/>
    <property type="match status" value="1"/>
</dbReference>
<accession>A0AAN0J543</accession>
<dbReference type="Proteomes" id="UP000007879">
    <property type="component" value="Unassembled WGS sequence"/>
</dbReference>
<dbReference type="RefSeq" id="XP_019851867.1">
    <property type="nucleotide sequence ID" value="XM_019996308.1"/>
</dbReference>
<organism evidence="4 5">
    <name type="scientific">Amphimedon queenslandica</name>
    <name type="common">Sponge</name>
    <dbReference type="NCBI Taxonomy" id="400682"/>
    <lineage>
        <taxon>Eukaryota</taxon>
        <taxon>Metazoa</taxon>
        <taxon>Porifera</taxon>
        <taxon>Demospongiae</taxon>
        <taxon>Heteroscleromorpha</taxon>
        <taxon>Haplosclerida</taxon>
        <taxon>Niphatidae</taxon>
        <taxon>Amphimedon</taxon>
    </lineage>
</organism>
<feature type="domain" description="Alpha-N-acetylglucosaminidase N-terminal" evidence="3">
    <location>
        <begin position="33"/>
        <end position="118"/>
    </location>
</feature>
<evidence type="ECO:0000256" key="2">
    <source>
        <dbReference type="SAM" id="SignalP"/>
    </source>
</evidence>
<dbReference type="Gene3D" id="3.30.379.10">
    <property type="entry name" value="Chitobiase/beta-hexosaminidase domain 2-like"/>
    <property type="match status" value="1"/>
</dbReference>
<evidence type="ECO:0000259" key="3">
    <source>
        <dbReference type="Pfam" id="PF12971"/>
    </source>
</evidence>